<accession>A0A9D4I8E2</accession>
<dbReference type="AlphaFoldDB" id="A0A9D4I8E2"/>
<proteinExistence type="predicted"/>
<reference evidence="1" key="2">
    <citation type="submission" date="2020-11" db="EMBL/GenBank/DDBJ databases">
        <authorList>
            <person name="McCartney M.A."/>
            <person name="Auch B."/>
            <person name="Kono T."/>
            <person name="Mallez S."/>
            <person name="Becker A."/>
            <person name="Gohl D.M."/>
            <person name="Silverstein K.A.T."/>
            <person name="Koren S."/>
            <person name="Bechman K.B."/>
            <person name="Herman A."/>
            <person name="Abrahante J.E."/>
            <person name="Garbe J."/>
        </authorList>
    </citation>
    <scope>NUCLEOTIDE SEQUENCE</scope>
    <source>
        <strain evidence="1">Duluth1</strain>
        <tissue evidence="1">Whole animal</tissue>
    </source>
</reference>
<evidence type="ECO:0000313" key="2">
    <source>
        <dbReference type="Proteomes" id="UP000828390"/>
    </source>
</evidence>
<reference evidence="1" key="1">
    <citation type="journal article" date="2019" name="bioRxiv">
        <title>The Genome of the Zebra Mussel, Dreissena polymorpha: A Resource for Invasive Species Research.</title>
        <authorList>
            <person name="McCartney M.A."/>
            <person name="Auch B."/>
            <person name="Kono T."/>
            <person name="Mallez S."/>
            <person name="Zhang Y."/>
            <person name="Obille A."/>
            <person name="Becker A."/>
            <person name="Abrahante J.E."/>
            <person name="Garbe J."/>
            <person name="Badalamenti J.P."/>
            <person name="Herman A."/>
            <person name="Mangelson H."/>
            <person name="Liachko I."/>
            <person name="Sullivan S."/>
            <person name="Sone E.D."/>
            <person name="Koren S."/>
            <person name="Silverstein K.A.T."/>
            <person name="Beckman K.B."/>
            <person name="Gohl D.M."/>
        </authorList>
    </citation>
    <scope>NUCLEOTIDE SEQUENCE</scope>
    <source>
        <strain evidence="1">Duluth1</strain>
        <tissue evidence="1">Whole animal</tissue>
    </source>
</reference>
<gene>
    <name evidence="1" type="ORF">DPMN_188329</name>
</gene>
<keyword evidence="2" id="KW-1185">Reference proteome</keyword>
<dbReference type="Proteomes" id="UP000828390">
    <property type="component" value="Unassembled WGS sequence"/>
</dbReference>
<comment type="caution">
    <text evidence="1">The sequence shown here is derived from an EMBL/GenBank/DDBJ whole genome shotgun (WGS) entry which is preliminary data.</text>
</comment>
<protein>
    <submittedName>
        <fullName evidence="1">Uncharacterized protein</fullName>
    </submittedName>
</protein>
<organism evidence="1 2">
    <name type="scientific">Dreissena polymorpha</name>
    <name type="common">Zebra mussel</name>
    <name type="synonym">Mytilus polymorpha</name>
    <dbReference type="NCBI Taxonomy" id="45954"/>
    <lineage>
        <taxon>Eukaryota</taxon>
        <taxon>Metazoa</taxon>
        <taxon>Spiralia</taxon>
        <taxon>Lophotrochozoa</taxon>
        <taxon>Mollusca</taxon>
        <taxon>Bivalvia</taxon>
        <taxon>Autobranchia</taxon>
        <taxon>Heteroconchia</taxon>
        <taxon>Euheterodonta</taxon>
        <taxon>Imparidentia</taxon>
        <taxon>Neoheterodontei</taxon>
        <taxon>Myida</taxon>
        <taxon>Dreissenoidea</taxon>
        <taxon>Dreissenidae</taxon>
        <taxon>Dreissena</taxon>
    </lineage>
</organism>
<evidence type="ECO:0000313" key="1">
    <source>
        <dbReference type="EMBL" id="KAH3753686.1"/>
    </source>
</evidence>
<name>A0A9D4I8E2_DREPO</name>
<sequence length="50" mass="5577">MDTSVHVTVVRVSAVPMDTYVRVIEVPVSAVPMETNDDRSFRAEAPFEEP</sequence>
<dbReference type="EMBL" id="JAIWYP010000010">
    <property type="protein sequence ID" value="KAH3753686.1"/>
    <property type="molecule type" value="Genomic_DNA"/>
</dbReference>